<dbReference type="SUPFAM" id="SSF46689">
    <property type="entry name" value="Homeodomain-like"/>
    <property type="match status" value="1"/>
</dbReference>
<keyword evidence="3 5" id="KW-0238">DNA-binding</keyword>
<dbReference type="EMBL" id="JAGIOO010000001">
    <property type="protein sequence ID" value="MBP2477232.1"/>
    <property type="molecule type" value="Genomic_DNA"/>
</dbReference>
<comment type="caution">
    <text evidence="7">The sequence shown here is derived from an EMBL/GenBank/DDBJ whole genome shotgun (WGS) entry which is preliminary data.</text>
</comment>
<evidence type="ECO:0000256" key="2">
    <source>
        <dbReference type="ARBA" id="ARBA00023015"/>
    </source>
</evidence>
<dbReference type="Pfam" id="PF13977">
    <property type="entry name" value="TetR_C_6"/>
    <property type="match status" value="1"/>
</dbReference>
<keyword evidence="8" id="KW-1185">Reference proteome</keyword>
<gene>
    <name evidence="7" type="ORF">JOF53_006104</name>
</gene>
<reference evidence="7 8" key="1">
    <citation type="submission" date="2021-03" db="EMBL/GenBank/DDBJ databases">
        <title>Sequencing the genomes of 1000 actinobacteria strains.</title>
        <authorList>
            <person name="Klenk H.-P."/>
        </authorList>
    </citation>
    <scope>NUCLEOTIDE SEQUENCE [LARGE SCALE GENOMIC DNA]</scope>
    <source>
        <strain evidence="7 8">DSM 44580</strain>
    </source>
</reference>
<dbReference type="InterPro" id="IPR009057">
    <property type="entry name" value="Homeodomain-like_sf"/>
</dbReference>
<dbReference type="PRINTS" id="PR00455">
    <property type="entry name" value="HTHTETR"/>
</dbReference>
<dbReference type="SUPFAM" id="SSF48498">
    <property type="entry name" value="Tetracyclin repressor-like, C-terminal domain"/>
    <property type="match status" value="1"/>
</dbReference>
<evidence type="ECO:0000313" key="7">
    <source>
        <dbReference type="EMBL" id="MBP2477232.1"/>
    </source>
</evidence>
<dbReference type="RefSeq" id="WP_209707385.1">
    <property type="nucleotide sequence ID" value="NZ_JAGIOO010000001.1"/>
</dbReference>
<dbReference type="PROSITE" id="PS50977">
    <property type="entry name" value="HTH_TETR_2"/>
    <property type="match status" value="1"/>
</dbReference>
<proteinExistence type="predicted"/>
<evidence type="ECO:0000259" key="6">
    <source>
        <dbReference type="PROSITE" id="PS50977"/>
    </source>
</evidence>
<evidence type="ECO:0000256" key="4">
    <source>
        <dbReference type="ARBA" id="ARBA00023163"/>
    </source>
</evidence>
<dbReference type="InterPro" id="IPR036271">
    <property type="entry name" value="Tet_transcr_reg_TetR-rel_C_sf"/>
</dbReference>
<name>A0ABS5AKX7_9PSEU</name>
<sequence length="208" mass="21900">MSPAPAPDRREALVAAACRMIARTGVRGLRVEEVAREAGASTALIYYHFRNRAGLLGAVMDHVDEQAVAYTSVTASGTGRELLAAVLLAEFQDRKKVRENSAVWGELRAASVFDKAVREMIGRATARWHEDVALLVRAGQTDGSVPADLDPEAAAVRLTALVEGLSTRWLARLLPTGAAHRAVLAAIAAECRDGLAPVAGTPGAGPTV</sequence>
<dbReference type="PANTHER" id="PTHR30055">
    <property type="entry name" value="HTH-TYPE TRANSCRIPTIONAL REGULATOR RUTR"/>
    <property type="match status" value="1"/>
</dbReference>
<keyword evidence="1" id="KW-0678">Repressor</keyword>
<keyword evidence="2" id="KW-0805">Transcription regulation</keyword>
<evidence type="ECO:0000256" key="1">
    <source>
        <dbReference type="ARBA" id="ARBA00022491"/>
    </source>
</evidence>
<dbReference type="InterPro" id="IPR001647">
    <property type="entry name" value="HTH_TetR"/>
</dbReference>
<feature type="domain" description="HTH tetR-type" evidence="6">
    <location>
        <begin position="7"/>
        <end position="67"/>
    </location>
</feature>
<accession>A0ABS5AKX7</accession>
<dbReference type="Proteomes" id="UP001519363">
    <property type="component" value="Unassembled WGS sequence"/>
</dbReference>
<organism evidence="7 8">
    <name type="scientific">Crossiella equi</name>
    <dbReference type="NCBI Taxonomy" id="130796"/>
    <lineage>
        <taxon>Bacteria</taxon>
        <taxon>Bacillati</taxon>
        <taxon>Actinomycetota</taxon>
        <taxon>Actinomycetes</taxon>
        <taxon>Pseudonocardiales</taxon>
        <taxon>Pseudonocardiaceae</taxon>
        <taxon>Crossiella</taxon>
    </lineage>
</organism>
<dbReference type="Gene3D" id="1.10.357.10">
    <property type="entry name" value="Tetracycline Repressor, domain 2"/>
    <property type="match status" value="1"/>
</dbReference>
<dbReference type="Pfam" id="PF00440">
    <property type="entry name" value="TetR_N"/>
    <property type="match status" value="1"/>
</dbReference>
<dbReference type="InterPro" id="IPR050109">
    <property type="entry name" value="HTH-type_TetR-like_transc_reg"/>
</dbReference>
<protein>
    <submittedName>
        <fullName evidence="7">AcrR family transcriptional regulator</fullName>
    </submittedName>
</protein>
<evidence type="ECO:0000256" key="3">
    <source>
        <dbReference type="ARBA" id="ARBA00023125"/>
    </source>
</evidence>
<evidence type="ECO:0000256" key="5">
    <source>
        <dbReference type="PROSITE-ProRule" id="PRU00335"/>
    </source>
</evidence>
<dbReference type="PANTHER" id="PTHR30055:SF234">
    <property type="entry name" value="HTH-TYPE TRANSCRIPTIONAL REGULATOR BETI"/>
    <property type="match status" value="1"/>
</dbReference>
<evidence type="ECO:0000313" key="8">
    <source>
        <dbReference type="Proteomes" id="UP001519363"/>
    </source>
</evidence>
<feature type="DNA-binding region" description="H-T-H motif" evidence="5">
    <location>
        <begin position="30"/>
        <end position="49"/>
    </location>
</feature>
<keyword evidence="4" id="KW-0804">Transcription</keyword>
<dbReference type="InterPro" id="IPR039538">
    <property type="entry name" value="BetI_C"/>
</dbReference>